<organism evidence="1 2">
    <name type="scientific">Staurois parvus</name>
    <dbReference type="NCBI Taxonomy" id="386267"/>
    <lineage>
        <taxon>Eukaryota</taxon>
        <taxon>Metazoa</taxon>
        <taxon>Chordata</taxon>
        <taxon>Craniata</taxon>
        <taxon>Vertebrata</taxon>
        <taxon>Euteleostomi</taxon>
        <taxon>Amphibia</taxon>
        <taxon>Batrachia</taxon>
        <taxon>Anura</taxon>
        <taxon>Neobatrachia</taxon>
        <taxon>Ranoidea</taxon>
        <taxon>Ranidae</taxon>
        <taxon>Staurois</taxon>
    </lineage>
</organism>
<name>A0ABN9CA72_9NEOB</name>
<sequence>MVQPKMIGSTYLPLPKDPTSQYRKELVTLVKKGKDNKILNKKRSPIFGSGCMQITNYLYPTEDA</sequence>
<dbReference type="Proteomes" id="UP001162483">
    <property type="component" value="Unassembled WGS sequence"/>
</dbReference>
<reference evidence="1" key="1">
    <citation type="submission" date="2023-05" db="EMBL/GenBank/DDBJ databases">
        <authorList>
            <person name="Stuckert A."/>
        </authorList>
    </citation>
    <scope>NUCLEOTIDE SEQUENCE</scope>
</reference>
<keyword evidence="2" id="KW-1185">Reference proteome</keyword>
<protein>
    <submittedName>
        <fullName evidence="1">Uncharacterized protein</fullName>
    </submittedName>
</protein>
<dbReference type="EMBL" id="CATNWA010008847">
    <property type="protein sequence ID" value="CAI9556976.1"/>
    <property type="molecule type" value="Genomic_DNA"/>
</dbReference>
<proteinExistence type="predicted"/>
<evidence type="ECO:0000313" key="2">
    <source>
        <dbReference type="Proteomes" id="UP001162483"/>
    </source>
</evidence>
<evidence type="ECO:0000313" key="1">
    <source>
        <dbReference type="EMBL" id="CAI9556976.1"/>
    </source>
</evidence>
<gene>
    <name evidence="1" type="ORF">SPARVUS_LOCUS4616726</name>
</gene>
<accession>A0ABN9CA72</accession>
<comment type="caution">
    <text evidence="1">The sequence shown here is derived from an EMBL/GenBank/DDBJ whole genome shotgun (WGS) entry which is preliminary data.</text>
</comment>